<evidence type="ECO:0000313" key="2">
    <source>
        <dbReference type="WBParaSite" id="JU765_v2.g10563.t1"/>
    </source>
</evidence>
<reference evidence="2" key="1">
    <citation type="submission" date="2022-11" db="UniProtKB">
        <authorList>
            <consortium name="WormBaseParasite"/>
        </authorList>
    </citation>
    <scope>IDENTIFICATION</scope>
</reference>
<organism evidence="1 2">
    <name type="scientific">Panagrolaimus sp. JU765</name>
    <dbReference type="NCBI Taxonomy" id="591449"/>
    <lineage>
        <taxon>Eukaryota</taxon>
        <taxon>Metazoa</taxon>
        <taxon>Ecdysozoa</taxon>
        <taxon>Nematoda</taxon>
        <taxon>Chromadorea</taxon>
        <taxon>Rhabditida</taxon>
        <taxon>Tylenchina</taxon>
        <taxon>Panagrolaimomorpha</taxon>
        <taxon>Panagrolaimoidea</taxon>
        <taxon>Panagrolaimidae</taxon>
        <taxon>Panagrolaimus</taxon>
    </lineage>
</organism>
<name>A0AC34PWF1_9BILA</name>
<dbReference type="WBParaSite" id="JU765_v2.g10563.t1">
    <property type="protein sequence ID" value="JU765_v2.g10563.t1"/>
    <property type="gene ID" value="JU765_v2.g10563"/>
</dbReference>
<proteinExistence type="predicted"/>
<accession>A0AC34PWF1</accession>
<sequence length="101" mass="10869">MKREQSVAASLLVFICLNVVVLTFAAADASKSTKNAEINPFDGILQKIKAGIGSGLVLAGKKMSKFGNQILTKSSKTKDEPLKEAWEKVKTGFDNVVDKVL</sequence>
<evidence type="ECO:0000313" key="1">
    <source>
        <dbReference type="Proteomes" id="UP000887576"/>
    </source>
</evidence>
<dbReference type="Proteomes" id="UP000887576">
    <property type="component" value="Unplaced"/>
</dbReference>
<protein>
    <submittedName>
        <fullName evidence="2">Uncharacterized protein</fullName>
    </submittedName>
</protein>